<proteinExistence type="predicted"/>
<feature type="region of interest" description="Disordered" evidence="1">
    <location>
        <begin position="23"/>
        <end position="75"/>
    </location>
</feature>
<dbReference type="EMBL" id="JACSEA010000011">
    <property type="protein sequence ID" value="KAF7388862.1"/>
    <property type="molecule type" value="Genomic_DNA"/>
</dbReference>
<sequence>MVGQSVSLRLASPDGITFFYTMVTEDRETSSPPQKRSRGSRGGGGGGGGGCVRDEAEGRGAMPCNLGISSLRGRM</sequence>
<name>A0A834MXL3_VESVU</name>
<accession>A0A834MXL3</accession>
<evidence type="ECO:0000313" key="3">
    <source>
        <dbReference type="Proteomes" id="UP000614350"/>
    </source>
</evidence>
<comment type="caution">
    <text evidence="2">The sequence shown here is derived from an EMBL/GenBank/DDBJ whole genome shotgun (WGS) entry which is preliminary data.</text>
</comment>
<organism evidence="2 3">
    <name type="scientific">Vespula vulgaris</name>
    <name type="common">Yellow jacket</name>
    <name type="synonym">Wasp</name>
    <dbReference type="NCBI Taxonomy" id="7454"/>
    <lineage>
        <taxon>Eukaryota</taxon>
        <taxon>Metazoa</taxon>
        <taxon>Ecdysozoa</taxon>
        <taxon>Arthropoda</taxon>
        <taxon>Hexapoda</taxon>
        <taxon>Insecta</taxon>
        <taxon>Pterygota</taxon>
        <taxon>Neoptera</taxon>
        <taxon>Endopterygota</taxon>
        <taxon>Hymenoptera</taxon>
        <taxon>Apocrita</taxon>
        <taxon>Aculeata</taxon>
        <taxon>Vespoidea</taxon>
        <taxon>Vespidae</taxon>
        <taxon>Vespinae</taxon>
        <taxon>Vespula</taxon>
    </lineage>
</organism>
<evidence type="ECO:0000313" key="2">
    <source>
        <dbReference type="EMBL" id="KAF7388862.1"/>
    </source>
</evidence>
<gene>
    <name evidence="2" type="ORF">HZH66_009999</name>
</gene>
<dbReference type="AlphaFoldDB" id="A0A834MXL3"/>
<reference evidence="2" key="1">
    <citation type="journal article" date="2020" name="G3 (Bethesda)">
        <title>High-Quality Assemblies for Three Invasive Social Wasps from the &lt;i&gt;Vespula&lt;/i&gt; Genus.</title>
        <authorList>
            <person name="Harrop T.W.R."/>
            <person name="Guhlin J."/>
            <person name="McLaughlin G.M."/>
            <person name="Permina E."/>
            <person name="Stockwell P."/>
            <person name="Gilligan J."/>
            <person name="Le Lec M.F."/>
            <person name="Gruber M.A.M."/>
            <person name="Quinn O."/>
            <person name="Lovegrove M."/>
            <person name="Duncan E.J."/>
            <person name="Remnant E.J."/>
            <person name="Van Eeckhoven J."/>
            <person name="Graham B."/>
            <person name="Knapp R.A."/>
            <person name="Langford K.W."/>
            <person name="Kronenberg Z."/>
            <person name="Press M.O."/>
            <person name="Eacker S.M."/>
            <person name="Wilson-Rankin E.E."/>
            <person name="Purcell J."/>
            <person name="Lester P.J."/>
            <person name="Dearden P.K."/>
        </authorList>
    </citation>
    <scope>NUCLEOTIDE SEQUENCE</scope>
    <source>
        <strain evidence="2">Marl-1</strain>
    </source>
</reference>
<keyword evidence="3" id="KW-1185">Reference proteome</keyword>
<evidence type="ECO:0000256" key="1">
    <source>
        <dbReference type="SAM" id="MobiDB-lite"/>
    </source>
</evidence>
<protein>
    <submittedName>
        <fullName evidence="2">Uncharacterized protein</fullName>
    </submittedName>
</protein>
<dbReference type="Proteomes" id="UP000614350">
    <property type="component" value="Unassembled WGS sequence"/>
</dbReference>
<feature type="compositionally biased region" description="Gly residues" evidence="1">
    <location>
        <begin position="40"/>
        <end position="51"/>
    </location>
</feature>